<proteinExistence type="predicted"/>
<accession>A0ABU9B025</accession>
<dbReference type="RefSeq" id="WP_341407147.1">
    <property type="nucleotide sequence ID" value="NZ_JBBUKT010000011.1"/>
</dbReference>
<gene>
    <name evidence="2" type="ORF">WKV53_22905</name>
</gene>
<comment type="caution">
    <text evidence="2">The sequence shown here is derived from an EMBL/GenBank/DDBJ whole genome shotgun (WGS) entry which is preliminary data.</text>
</comment>
<evidence type="ECO:0000256" key="1">
    <source>
        <dbReference type="SAM" id="SignalP"/>
    </source>
</evidence>
<sequence>MRLLAFLCCLLPLSLTAQEKKGDRTCRILFLGGTDSDPEKLYLHDGKAAQEVELPRMNLSKVYELPSGALTLRMLPALPTKDQPLPAGAPSATVPETTGDLYLLLSPDAENKVAPVRMQVIDASADRFKAGQMMWFNLTANDVGGSVGKQQLVLKTRSKIVLDPPASTLESYNVNLTFRIPGKEALYPLCETQWNHDPAVRTIVFVITEPGNRTPRVLGFPDHRVSSGKNP</sequence>
<protein>
    <submittedName>
        <fullName evidence="2">Uncharacterized protein</fullName>
    </submittedName>
</protein>
<keyword evidence="1" id="KW-0732">Signal</keyword>
<evidence type="ECO:0000313" key="3">
    <source>
        <dbReference type="Proteomes" id="UP001371305"/>
    </source>
</evidence>
<reference evidence="2 3" key="1">
    <citation type="submission" date="2024-04" db="EMBL/GenBank/DDBJ databases">
        <title>Luteolibacter sp. isolated from soil.</title>
        <authorList>
            <person name="An J."/>
        </authorList>
    </citation>
    <scope>NUCLEOTIDE SEQUENCE [LARGE SCALE GENOMIC DNA]</scope>
    <source>
        <strain evidence="2 3">Y139</strain>
    </source>
</reference>
<feature type="signal peptide" evidence="1">
    <location>
        <begin position="1"/>
        <end position="17"/>
    </location>
</feature>
<feature type="chain" id="PRO_5045255459" evidence="1">
    <location>
        <begin position="18"/>
        <end position="231"/>
    </location>
</feature>
<dbReference type="Proteomes" id="UP001371305">
    <property type="component" value="Unassembled WGS sequence"/>
</dbReference>
<organism evidence="2 3">
    <name type="scientific">Luteolibacter soli</name>
    <dbReference type="NCBI Taxonomy" id="3135280"/>
    <lineage>
        <taxon>Bacteria</taxon>
        <taxon>Pseudomonadati</taxon>
        <taxon>Verrucomicrobiota</taxon>
        <taxon>Verrucomicrobiia</taxon>
        <taxon>Verrucomicrobiales</taxon>
        <taxon>Verrucomicrobiaceae</taxon>
        <taxon>Luteolibacter</taxon>
    </lineage>
</organism>
<name>A0ABU9B025_9BACT</name>
<dbReference type="EMBL" id="JBBUKT010000011">
    <property type="protein sequence ID" value="MEK7953383.1"/>
    <property type="molecule type" value="Genomic_DNA"/>
</dbReference>
<keyword evidence="3" id="KW-1185">Reference proteome</keyword>
<evidence type="ECO:0000313" key="2">
    <source>
        <dbReference type="EMBL" id="MEK7953383.1"/>
    </source>
</evidence>